<feature type="domain" description="HTH cro/C1-type" evidence="1">
    <location>
        <begin position="9"/>
        <end position="62"/>
    </location>
</feature>
<dbReference type="Proteomes" id="UP000070134">
    <property type="component" value="Chromosome"/>
</dbReference>
<dbReference type="Pfam" id="PF13560">
    <property type="entry name" value="HTH_31"/>
    <property type="match status" value="1"/>
</dbReference>
<dbReference type="SUPFAM" id="SSF48452">
    <property type="entry name" value="TPR-like"/>
    <property type="match status" value="1"/>
</dbReference>
<dbReference type="InterPro" id="IPR010982">
    <property type="entry name" value="Lambda_DNA-bd_dom_sf"/>
</dbReference>
<dbReference type="PATRIC" id="fig|37927.3.peg.2072"/>
<sequence>MGIDFGRMLRTERLRRGLTQAQLGDGAYEPSYISMLETGRLEPSAQAIQELSGRLASAPHAMPWWSGPPMPAEAEYVFSSLCAQAACDVREYARASSHAAIAARLAREAADTSAWWEMTFIQAECLMREGRLTRSLRTAQDLLEHSALAGDRELEARAHQLYGEICHRHGRLEAAVEHARRATELSEGFSARSAVRVASLCSLIHALADSGRTEAAWEWCANLTALVAKAPVDRLVCRAEWVIGKVAFLRSDEAEGSLHHERAAQFLLALEDIELWARFNRSSAAARLEGGILGPDTVTAIERAELALVIAGGSDADQLETALVRARWLYLTGALEESARLLQGINRERNLLGPHVTAEACLLYGRCLKDLGQDVEALRALEEAHEQFRYAGIPLKAEQARDRILELRQSALVQADAPQAVPGPVSP</sequence>
<evidence type="ECO:0000313" key="2">
    <source>
        <dbReference type="EMBL" id="AMM32694.1"/>
    </source>
</evidence>
<protein>
    <submittedName>
        <fullName evidence="2">XRE family transcriptional regulator</fullName>
    </submittedName>
</protein>
<dbReference type="STRING" id="37927.SA2016_2021"/>
<evidence type="ECO:0000313" key="3">
    <source>
        <dbReference type="Proteomes" id="UP000070134"/>
    </source>
</evidence>
<dbReference type="InterPro" id="IPR011990">
    <property type="entry name" value="TPR-like_helical_dom_sf"/>
</dbReference>
<dbReference type="SMART" id="SM00530">
    <property type="entry name" value="HTH_XRE"/>
    <property type="match status" value="1"/>
</dbReference>
<dbReference type="RefSeq" id="WP_066497719.1">
    <property type="nucleotide sequence ID" value="NZ_BJMO01000003.1"/>
</dbReference>
<dbReference type="Gene3D" id="1.10.260.40">
    <property type="entry name" value="lambda repressor-like DNA-binding domains"/>
    <property type="match status" value="1"/>
</dbReference>
<dbReference type="GO" id="GO:0003677">
    <property type="term" value="F:DNA binding"/>
    <property type="evidence" value="ECO:0007669"/>
    <property type="project" value="InterPro"/>
</dbReference>
<name>A0A127A1L5_9MICC</name>
<dbReference type="PROSITE" id="PS50943">
    <property type="entry name" value="HTH_CROC1"/>
    <property type="match status" value="1"/>
</dbReference>
<dbReference type="KEGG" id="satk:SA2016_2021"/>
<proteinExistence type="predicted"/>
<dbReference type="SUPFAM" id="SSF47413">
    <property type="entry name" value="lambda repressor-like DNA-binding domains"/>
    <property type="match status" value="1"/>
</dbReference>
<organism evidence="2 3">
    <name type="scientific">Sinomonas atrocyanea</name>
    <dbReference type="NCBI Taxonomy" id="37927"/>
    <lineage>
        <taxon>Bacteria</taxon>
        <taxon>Bacillati</taxon>
        <taxon>Actinomycetota</taxon>
        <taxon>Actinomycetes</taxon>
        <taxon>Micrococcales</taxon>
        <taxon>Micrococcaceae</taxon>
        <taxon>Sinomonas</taxon>
    </lineage>
</organism>
<reference evidence="2 3" key="1">
    <citation type="submission" date="2016-02" db="EMBL/GenBank/DDBJ databases">
        <title>Complete genome of Sinomonas atrocyanea KCTC 3377.</title>
        <authorList>
            <person name="Kim K.M."/>
        </authorList>
    </citation>
    <scope>NUCLEOTIDE SEQUENCE [LARGE SCALE GENOMIC DNA]</scope>
    <source>
        <strain evidence="2 3">KCTC 3377</strain>
    </source>
</reference>
<dbReference type="CDD" id="cd00093">
    <property type="entry name" value="HTH_XRE"/>
    <property type="match status" value="1"/>
</dbReference>
<dbReference type="OrthoDB" id="3675359at2"/>
<dbReference type="Gene3D" id="1.25.40.10">
    <property type="entry name" value="Tetratricopeptide repeat domain"/>
    <property type="match status" value="1"/>
</dbReference>
<dbReference type="Pfam" id="PF13424">
    <property type="entry name" value="TPR_12"/>
    <property type="match status" value="1"/>
</dbReference>
<gene>
    <name evidence="2" type="ORF">SA2016_2021</name>
</gene>
<dbReference type="InterPro" id="IPR001387">
    <property type="entry name" value="Cro/C1-type_HTH"/>
</dbReference>
<dbReference type="AlphaFoldDB" id="A0A127A1L5"/>
<evidence type="ECO:0000259" key="1">
    <source>
        <dbReference type="PROSITE" id="PS50943"/>
    </source>
</evidence>
<accession>A0A127A1L5</accession>
<keyword evidence="3" id="KW-1185">Reference proteome</keyword>
<dbReference type="EMBL" id="CP014518">
    <property type="protein sequence ID" value="AMM32694.1"/>
    <property type="molecule type" value="Genomic_DNA"/>
</dbReference>